<reference evidence="1" key="1">
    <citation type="submission" date="2025-08" db="UniProtKB">
        <authorList>
            <consortium name="Ensembl"/>
        </authorList>
    </citation>
    <scope>IDENTIFICATION</scope>
</reference>
<evidence type="ECO:0000313" key="2">
    <source>
        <dbReference type="Proteomes" id="UP000694523"/>
    </source>
</evidence>
<keyword evidence="2" id="KW-1185">Reference proteome</keyword>
<evidence type="ECO:0000313" key="1">
    <source>
        <dbReference type="Ensembl" id="ENSNMLP00000000240.1"/>
    </source>
</evidence>
<dbReference type="Ensembl" id="ENSNMLT00000000297.1">
    <property type="protein sequence ID" value="ENSNMLP00000000240.1"/>
    <property type="gene ID" value="ENSNMLG00000000219.1"/>
</dbReference>
<organism evidence="1 2">
    <name type="scientific">Neogobius melanostomus</name>
    <name type="common">round goby</name>
    <dbReference type="NCBI Taxonomy" id="47308"/>
    <lineage>
        <taxon>Eukaryota</taxon>
        <taxon>Metazoa</taxon>
        <taxon>Chordata</taxon>
        <taxon>Craniata</taxon>
        <taxon>Vertebrata</taxon>
        <taxon>Euteleostomi</taxon>
        <taxon>Actinopterygii</taxon>
        <taxon>Neopterygii</taxon>
        <taxon>Teleostei</taxon>
        <taxon>Neoteleostei</taxon>
        <taxon>Acanthomorphata</taxon>
        <taxon>Gobiaria</taxon>
        <taxon>Gobiiformes</taxon>
        <taxon>Gobioidei</taxon>
        <taxon>Gobiidae</taxon>
        <taxon>Benthophilinae</taxon>
        <taxon>Neogobiini</taxon>
        <taxon>Neogobius</taxon>
    </lineage>
</organism>
<proteinExistence type="predicted"/>
<sequence>MPRGKGFRRSFAAKQRRAEQLTRPSSLFFSCAFEVRVPGDRHIPNVWPKGVSKKQHRLVIPALSPNKKLVLLVGNSHLRAVVENVVPMPQGGLSFAISATPGGCASHIQAELAGTVLPRDPALVCVMATCNNGFSRDPTRTVDQAAREFGQLLAYVCGRWPKVSTSLLHFMLTWRFRPSFSRRLRYFPVAQEFPLTSREMWAKDGTHLSDSHGMPILVKLLWNACYMQLELDVAAAAAAAAQASPPPRRPVTRRVSPRMEVPEVLPVPPPPPPEYTEVRRGSKVRMLQFCYSIFLLSSHYTDWSFCVCLSACEPQGTGG</sequence>
<dbReference type="SUPFAM" id="SSF52266">
    <property type="entry name" value="SGNH hydrolase"/>
    <property type="match status" value="1"/>
</dbReference>
<name>A0A8C6S176_9GOBI</name>
<dbReference type="AlphaFoldDB" id="A0A8C6S176"/>
<accession>A0A8C6S176</accession>
<dbReference type="Proteomes" id="UP000694523">
    <property type="component" value="Unplaced"/>
</dbReference>
<reference evidence="1" key="2">
    <citation type="submission" date="2025-09" db="UniProtKB">
        <authorList>
            <consortium name="Ensembl"/>
        </authorList>
    </citation>
    <scope>IDENTIFICATION</scope>
</reference>
<protein>
    <submittedName>
        <fullName evidence="1">Uncharacterized protein</fullName>
    </submittedName>
</protein>